<evidence type="ECO:0000256" key="2">
    <source>
        <dbReference type="SAM" id="Coils"/>
    </source>
</evidence>
<evidence type="ECO:0000256" key="1">
    <source>
        <dbReference type="ARBA" id="ARBA00043985"/>
    </source>
</evidence>
<keyword evidence="2" id="KW-0175">Coiled coil</keyword>
<dbReference type="AlphaFoldDB" id="A0A3T0I762"/>
<name>A0A3T0I762_9BACI</name>
<dbReference type="InterPro" id="IPR007157">
    <property type="entry name" value="PspA_VIPP1"/>
</dbReference>
<reference evidence="3 4" key="1">
    <citation type="submission" date="2017-07" db="EMBL/GenBank/DDBJ databases">
        <title>The complete genome sequence of Bacillus mesonae strain H20-5, an efficient strain improving plant abiotic stress resistance.</title>
        <authorList>
            <person name="Kim S.Y."/>
            <person name="Song H."/>
            <person name="Sang M.K."/>
            <person name="Weon H.-Y."/>
            <person name="Song J."/>
        </authorList>
    </citation>
    <scope>NUCLEOTIDE SEQUENCE [LARGE SCALE GENOMIC DNA]</scope>
    <source>
        <strain evidence="3 4">H20-5</strain>
    </source>
</reference>
<dbReference type="EMBL" id="CP022572">
    <property type="protein sequence ID" value="AZU65175.1"/>
    <property type="molecule type" value="Genomic_DNA"/>
</dbReference>
<feature type="coiled-coil region" evidence="2">
    <location>
        <begin position="6"/>
        <end position="54"/>
    </location>
</feature>
<proteinExistence type="inferred from homology"/>
<protein>
    <submittedName>
        <fullName evidence="3">Uncharacterized protein</fullName>
    </submittedName>
</protein>
<dbReference type="Proteomes" id="UP000282892">
    <property type="component" value="Chromosome"/>
</dbReference>
<keyword evidence="4" id="KW-1185">Reference proteome</keyword>
<accession>A0A3T0I762</accession>
<dbReference type="Pfam" id="PF04012">
    <property type="entry name" value="PspA_IM30"/>
    <property type="match status" value="1"/>
</dbReference>
<evidence type="ECO:0000313" key="4">
    <source>
        <dbReference type="Proteomes" id="UP000282892"/>
    </source>
</evidence>
<organism evidence="3 4">
    <name type="scientific">Neobacillus mesonae</name>
    <dbReference type="NCBI Taxonomy" id="1193713"/>
    <lineage>
        <taxon>Bacteria</taxon>
        <taxon>Bacillati</taxon>
        <taxon>Bacillota</taxon>
        <taxon>Bacilli</taxon>
        <taxon>Bacillales</taxon>
        <taxon>Bacillaceae</taxon>
        <taxon>Neobacillus</taxon>
    </lineage>
</organism>
<evidence type="ECO:0000313" key="3">
    <source>
        <dbReference type="EMBL" id="AZU65175.1"/>
    </source>
</evidence>
<gene>
    <name evidence="3" type="ORF">CHR53_27720</name>
</gene>
<dbReference type="KEGG" id="nmk:CHR53_27720"/>
<comment type="similarity">
    <text evidence="1">Belongs to the PspA/Vipp/IM30 family.</text>
</comment>
<sequence length="115" mass="13189">MLDQYLKAINKDLGKVKAEAEAVRAEEQRLQREINECQEEIKKLERYSNKALEAGSEGEARNFLEKKAVWASKLSELQASYQLASAKSEHMKQMLDKLLADISELESIKREGFEN</sequence>
<dbReference type="STRING" id="1193713.GCA_001636315_02463"/>
<dbReference type="OrthoDB" id="9779630at2"/>